<dbReference type="PANTHER" id="PTHR10000">
    <property type="entry name" value="PHOSPHOSERINE PHOSPHATASE"/>
    <property type="match status" value="1"/>
</dbReference>
<dbReference type="AlphaFoldDB" id="A0A948WMV5"/>
<comment type="caution">
    <text evidence="1">The sequence shown here is derived from an EMBL/GenBank/DDBJ whole genome shotgun (WGS) entry which is preliminary data.</text>
</comment>
<dbReference type="InterPro" id="IPR006379">
    <property type="entry name" value="HAD-SF_hydro_IIB"/>
</dbReference>
<dbReference type="SFLD" id="SFLDG01140">
    <property type="entry name" value="C2.B:_Phosphomannomutase_and_P"/>
    <property type="match status" value="1"/>
</dbReference>
<dbReference type="InterPro" id="IPR036412">
    <property type="entry name" value="HAD-like_sf"/>
</dbReference>
<dbReference type="GO" id="GO:0005829">
    <property type="term" value="C:cytosol"/>
    <property type="evidence" value="ECO:0007669"/>
    <property type="project" value="TreeGrafter"/>
</dbReference>
<sequence length="272" mass="30410">MKYKAIVFDVDGTLVPQSENIIRKEVLEALKKAQRQGLKVVIATGRSYFALDKNLLGGFRADYYICANGAQIVDSRGRTIAAQTMSEQEMYALVDYFEDFDYPLAFCFSDGYYIYVEHEGMHRAFGYDPVKTKYLKDGEDQDRHLESMPFGAVGILPTEAEKGFVERYGYLELRMVAYEPGFYDIILPGINKAVGLSKLMEKTGWKAEELASAGDNDNDLEMLALTGLSYAMANGSEAARKTAKFLAPSVEENGACWVIQQVLDQQTAPDIE</sequence>
<accession>A0A948WMV5</accession>
<protein>
    <submittedName>
        <fullName evidence="1">Cof-type HAD-IIB family hydrolase</fullName>
    </submittedName>
</protein>
<evidence type="ECO:0000313" key="1">
    <source>
        <dbReference type="EMBL" id="MBU3805417.1"/>
    </source>
</evidence>
<dbReference type="Pfam" id="PF08282">
    <property type="entry name" value="Hydrolase_3"/>
    <property type="match status" value="1"/>
</dbReference>
<dbReference type="GO" id="GO:0016791">
    <property type="term" value="F:phosphatase activity"/>
    <property type="evidence" value="ECO:0007669"/>
    <property type="project" value="UniProtKB-ARBA"/>
</dbReference>
<keyword evidence="1" id="KW-0378">Hydrolase</keyword>
<dbReference type="SUPFAM" id="SSF56784">
    <property type="entry name" value="HAD-like"/>
    <property type="match status" value="1"/>
</dbReference>
<dbReference type="InterPro" id="IPR023214">
    <property type="entry name" value="HAD_sf"/>
</dbReference>
<reference evidence="1" key="1">
    <citation type="journal article" date="2021" name="PeerJ">
        <title>Extensive microbial diversity within the chicken gut microbiome revealed by metagenomics and culture.</title>
        <authorList>
            <person name="Gilroy R."/>
            <person name="Ravi A."/>
            <person name="Getino M."/>
            <person name="Pursley I."/>
            <person name="Horton D.L."/>
            <person name="Alikhan N.F."/>
            <person name="Baker D."/>
            <person name="Gharbi K."/>
            <person name="Hall N."/>
            <person name="Watson M."/>
            <person name="Adriaenssens E.M."/>
            <person name="Foster-Nyarko E."/>
            <person name="Jarju S."/>
            <person name="Secka A."/>
            <person name="Antonio M."/>
            <person name="Oren A."/>
            <person name="Chaudhuri R.R."/>
            <person name="La Ragione R."/>
            <person name="Hildebrand F."/>
            <person name="Pallen M.J."/>
        </authorList>
    </citation>
    <scope>NUCLEOTIDE SEQUENCE</scope>
    <source>
        <strain evidence="1">B5_2728</strain>
    </source>
</reference>
<evidence type="ECO:0000313" key="2">
    <source>
        <dbReference type="Proteomes" id="UP000713596"/>
    </source>
</evidence>
<dbReference type="PANTHER" id="PTHR10000:SF8">
    <property type="entry name" value="HAD SUPERFAMILY HYDROLASE-LIKE, TYPE 3"/>
    <property type="match status" value="1"/>
</dbReference>
<gene>
    <name evidence="1" type="ORF">H9882_00730</name>
</gene>
<dbReference type="Proteomes" id="UP000713596">
    <property type="component" value="Unassembled WGS sequence"/>
</dbReference>
<dbReference type="InterPro" id="IPR000150">
    <property type="entry name" value="Cof"/>
</dbReference>
<dbReference type="NCBIfam" id="TIGR00099">
    <property type="entry name" value="Cof-subfamily"/>
    <property type="match status" value="1"/>
</dbReference>
<dbReference type="EMBL" id="JAHLFP010000006">
    <property type="protein sequence ID" value="MBU3805417.1"/>
    <property type="molecule type" value="Genomic_DNA"/>
</dbReference>
<reference evidence="1" key="2">
    <citation type="submission" date="2021-04" db="EMBL/GenBank/DDBJ databases">
        <authorList>
            <person name="Gilroy R."/>
        </authorList>
    </citation>
    <scope>NUCLEOTIDE SEQUENCE</scope>
    <source>
        <strain evidence="1">B5_2728</strain>
    </source>
</reference>
<organism evidence="1 2">
    <name type="scientific">Candidatus Allofournierella pullistercoris</name>
    <dbReference type="NCBI Taxonomy" id="2838597"/>
    <lineage>
        <taxon>Bacteria</taxon>
        <taxon>Bacillati</taxon>
        <taxon>Bacillota</taxon>
        <taxon>Clostridia</taxon>
        <taxon>Eubacteriales</taxon>
        <taxon>Oscillospiraceae</taxon>
        <taxon>Allofournierella</taxon>
    </lineage>
</organism>
<dbReference type="SFLD" id="SFLDS00003">
    <property type="entry name" value="Haloacid_Dehalogenase"/>
    <property type="match status" value="1"/>
</dbReference>
<name>A0A948WMV5_9FIRM</name>
<dbReference type="GO" id="GO:0000287">
    <property type="term" value="F:magnesium ion binding"/>
    <property type="evidence" value="ECO:0007669"/>
    <property type="project" value="TreeGrafter"/>
</dbReference>
<proteinExistence type="predicted"/>
<dbReference type="NCBIfam" id="TIGR01484">
    <property type="entry name" value="HAD-SF-IIB"/>
    <property type="match status" value="1"/>
</dbReference>
<dbReference type="Gene3D" id="3.40.50.1000">
    <property type="entry name" value="HAD superfamily/HAD-like"/>
    <property type="match status" value="1"/>
</dbReference>
<dbReference type="Gene3D" id="3.30.1240.10">
    <property type="match status" value="1"/>
</dbReference>